<comment type="caution">
    <text evidence="1">The sequence shown here is derived from an EMBL/GenBank/DDBJ whole genome shotgun (WGS) entry which is preliminary data.</text>
</comment>
<dbReference type="EMBL" id="CCXZ01000172">
    <property type="protein sequence ID" value="CEG17971.1"/>
    <property type="molecule type" value="Genomic_DNA"/>
</dbReference>
<evidence type="ECO:0000313" key="1">
    <source>
        <dbReference type="EMBL" id="CEG17971.1"/>
    </source>
</evidence>
<organism evidence="1 2">
    <name type="scientific">Xanthomonas citri pv. citri</name>
    <dbReference type="NCBI Taxonomy" id="611301"/>
    <lineage>
        <taxon>Bacteria</taxon>
        <taxon>Pseudomonadati</taxon>
        <taxon>Pseudomonadota</taxon>
        <taxon>Gammaproteobacteria</taxon>
        <taxon>Lysobacterales</taxon>
        <taxon>Lysobacteraceae</taxon>
        <taxon>Xanthomonas</taxon>
    </lineage>
</organism>
<reference evidence="1 2" key="1">
    <citation type="submission" date="2014-09" db="EMBL/GenBank/DDBJ databases">
        <authorList>
            <person name="Regsiter A."/>
        </authorList>
    </citation>
    <scope>NUCLEOTIDE SEQUENCE [LARGE SCALE GENOMIC DNA]</scope>
</reference>
<proteinExistence type="predicted"/>
<gene>
    <name evidence="1" type="ORF">XAC3562_750035</name>
</gene>
<sequence length="108" mass="11423">MHPENTGMAICRTQMKKMKETPKRGFAALSVEARLELARRGGKAAQASGNAHRFSSEGAIEAGRKGGLAISQNKDHMSTIGRKGGKAMHAQVALEDVFSPIESEASGS</sequence>
<evidence type="ECO:0000313" key="2">
    <source>
        <dbReference type="Proteomes" id="UP000052230"/>
    </source>
</evidence>
<name>A0A0U5BWH1_XANCI</name>
<dbReference type="Proteomes" id="UP000052230">
    <property type="component" value="Unassembled WGS sequence"/>
</dbReference>
<evidence type="ECO:0008006" key="3">
    <source>
        <dbReference type="Google" id="ProtNLM"/>
    </source>
</evidence>
<keyword evidence="2" id="KW-1185">Reference proteome</keyword>
<dbReference type="AlphaFoldDB" id="A0A0U5BWH1"/>
<accession>A0A0U5BWH1</accession>
<protein>
    <recommendedName>
        <fullName evidence="3">Stress-induced protein</fullName>
    </recommendedName>
</protein>